<comment type="caution">
    <text evidence="3">The sequence shown here is derived from an EMBL/GenBank/DDBJ whole genome shotgun (WGS) entry which is preliminary data.</text>
</comment>
<evidence type="ECO:0000259" key="2">
    <source>
        <dbReference type="Pfam" id="PF02464"/>
    </source>
</evidence>
<dbReference type="Pfam" id="PF02464">
    <property type="entry name" value="CinA"/>
    <property type="match status" value="1"/>
</dbReference>
<dbReference type="InterPro" id="IPR036653">
    <property type="entry name" value="CinA-like_C"/>
</dbReference>
<accession>A0A502CLD0</accession>
<proteinExistence type="predicted"/>
<sequence length="221" mass="22776">MRMSSLRRRVAGQRTAASVSDTNGDTVTQPAVQAEQLAGLVQSRGWTAVGAESLTSGAIASQLGEAPNASSWFLGAVVAYSPRAKFDVLCVPPGPVVRLTTACARANAVAARFGVDLSLAATGVGCPRPESGISAGTVWFAVRHPGRTRSYLRHLSGPTDSVIGQTVSEALELLIAACHSPDRFPGDHAAVSGATRVDVHGPRPTESPVAGDLPITPTWSG</sequence>
<feature type="region of interest" description="Disordered" evidence="1">
    <location>
        <begin position="197"/>
        <end position="221"/>
    </location>
</feature>
<evidence type="ECO:0000313" key="4">
    <source>
        <dbReference type="Proteomes" id="UP000317722"/>
    </source>
</evidence>
<name>A0A502CLD0_9MICO</name>
<reference evidence="3 4" key="1">
    <citation type="journal article" date="2019" name="Environ. Microbiol.">
        <title>Species interactions and distinct microbial communities in high Arctic permafrost affected cryosols are associated with the CH4 and CO2 gas fluxes.</title>
        <authorList>
            <person name="Altshuler I."/>
            <person name="Hamel J."/>
            <person name="Turney S."/>
            <person name="Magnuson E."/>
            <person name="Levesque R."/>
            <person name="Greer C."/>
            <person name="Whyte L.G."/>
        </authorList>
    </citation>
    <scope>NUCLEOTIDE SEQUENCE [LARGE SCALE GENOMIC DNA]</scope>
    <source>
        <strain evidence="3 4">S9.3A</strain>
    </source>
</reference>
<feature type="compositionally biased region" description="Polar residues" evidence="1">
    <location>
        <begin position="15"/>
        <end position="26"/>
    </location>
</feature>
<protein>
    <submittedName>
        <fullName evidence="3">CinA family protein</fullName>
    </submittedName>
</protein>
<dbReference type="AlphaFoldDB" id="A0A502CLD0"/>
<dbReference type="Proteomes" id="UP000317722">
    <property type="component" value="Unassembled WGS sequence"/>
</dbReference>
<dbReference type="SUPFAM" id="SSF142433">
    <property type="entry name" value="CinA-like"/>
    <property type="match status" value="1"/>
</dbReference>
<dbReference type="EMBL" id="RCZM01000007">
    <property type="protein sequence ID" value="TPG13424.1"/>
    <property type="molecule type" value="Genomic_DNA"/>
</dbReference>
<dbReference type="InterPro" id="IPR008136">
    <property type="entry name" value="CinA_C"/>
</dbReference>
<gene>
    <name evidence="3" type="ORF">EAH86_19045</name>
</gene>
<organism evidence="3 4">
    <name type="scientific">Pedococcus bigeumensis</name>
    <dbReference type="NCBI Taxonomy" id="433644"/>
    <lineage>
        <taxon>Bacteria</taxon>
        <taxon>Bacillati</taxon>
        <taxon>Actinomycetota</taxon>
        <taxon>Actinomycetes</taxon>
        <taxon>Micrococcales</taxon>
        <taxon>Intrasporangiaceae</taxon>
        <taxon>Pedococcus</taxon>
    </lineage>
</organism>
<dbReference type="Gene3D" id="3.90.950.20">
    <property type="entry name" value="CinA-like"/>
    <property type="match status" value="1"/>
</dbReference>
<evidence type="ECO:0000313" key="3">
    <source>
        <dbReference type="EMBL" id="TPG13424.1"/>
    </source>
</evidence>
<feature type="region of interest" description="Disordered" evidence="1">
    <location>
        <begin position="1"/>
        <end position="26"/>
    </location>
</feature>
<keyword evidence="4" id="KW-1185">Reference proteome</keyword>
<feature type="compositionally biased region" description="Basic residues" evidence="1">
    <location>
        <begin position="1"/>
        <end position="11"/>
    </location>
</feature>
<evidence type="ECO:0000256" key="1">
    <source>
        <dbReference type="SAM" id="MobiDB-lite"/>
    </source>
</evidence>
<feature type="domain" description="CinA C-terminal" evidence="2">
    <location>
        <begin position="34"/>
        <end position="176"/>
    </location>
</feature>